<proteinExistence type="predicted"/>
<keyword evidence="1" id="KW-0472">Membrane</keyword>
<name>A0A1T4W101_9FIRM</name>
<protein>
    <submittedName>
        <fullName evidence="2">Uncharacterized protein</fullName>
    </submittedName>
</protein>
<keyword evidence="1" id="KW-1133">Transmembrane helix</keyword>
<keyword evidence="1" id="KW-0812">Transmembrane</keyword>
<organism evidence="2 3">
    <name type="scientific">Eubacterium uniforme</name>
    <dbReference type="NCBI Taxonomy" id="39495"/>
    <lineage>
        <taxon>Bacteria</taxon>
        <taxon>Bacillati</taxon>
        <taxon>Bacillota</taxon>
        <taxon>Clostridia</taxon>
        <taxon>Eubacteriales</taxon>
        <taxon>Eubacteriaceae</taxon>
        <taxon>Eubacterium</taxon>
    </lineage>
</organism>
<accession>A0A1T4W101</accession>
<dbReference type="EMBL" id="FUXZ01000014">
    <property type="protein sequence ID" value="SKA70809.1"/>
    <property type="molecule type" value="Genomic_DNA"/>
</dbReference>
<sequence>MKRKNKKYSFFKKIIKMIFAKIKQLAKYILTTAKQTRLRTKIIYVLLAFVAFGVFNYRKGEINLPVKVAIYNEQHKLYGNATDIYYMDDEELKELESNSILSVYRDGFKYYITGKGHKYRISRNEFLKCVYKREYSSNVKYEIGALSQGVVLTYKSINDEWEEEGQRAVYSEDITRLLNEKIKKYEGEEAINNNSNYQRNSGRIMSDEDEKKQKLNIKKKIKVERVTNAWSDLCYKYRVNASELMILYKYKYSELKKEDESKNMDRSYYQIIGLKTYFGKNYEKKDLTQNERPQSEHIRFDYRLLGIGNFVDMEDLIGYTTMISLDKQSKFRRKIKNRFNSKMEIANSVDIFKAATYLNNDELPENLPYYTKTYTRGKDILQICIDNVNDVAFVAVFNTDDVITKKALSWEMNSFMLNPLKRNVWVNWYIVVRMVLFMIVEWLVFVYIRKRRKVKFNKSLNCLQ</sequence>
<evidence type="ECO:0000313" key="3">
    <source>
        <dbReference type="Proteomes" id="UP000190814"/>
    </source>
</evidence>
<dbReference type="Proteomes" id="UP000190814">
    <property type="component" value="Unassembled WGS sequence"/>
</dbReference>
<gene>
    <name evidence="2" type="ORF">SAMN02745111_02122</name>
</gene>
<dbReference type="RefSeq" id="WP_078766950.1">
    <property type="nucleotide sequence ID" value="NZ_FUXZ01000014.1"/>
</dbReference>
<evidence type="ECO:0000313" key="2">
    <source>
        <dbReference type="EMBL" id="SKA70809.1"/>
    </source>
</evidence>
<reference evidence="2 3" key="1">
    <citation type="submission" date="2017-02" db="EMBL/GenBank/DDBJ databases">
        <authorList>
            <person name="Peterson S.W."/>
        </authorList>
    </citation>
    <scope>NUCLEOTIDE SEQUENCE [LARGE SCALE GENOMIC DNA]</scope>
    <source>
        <strain evidence="2 3">ATCC 35992</strain>
    </source>
</reference>
<dbReference type="AlphaFoldDB" id="A0A1T4W101"/>
<evidence type="ECO:0000256" key="1">
    <source>
        <dbReference type="SAM" id="Phobius"/>
    </source>
</evidence>
<dbReference type="STRING" id="39495.SAMN02745111_02122"/>
<feature type="transmembrane region" description="Helical" evidence="1">
    <location>
        <begin position="425"/>
        <end position="448"/>
    </location>
</feature>
<keyword evidence="3" id="KW-1185">Reference proteome</keyword>